<dbReference type="AlphaFoldDB" id="A0A5C5GD07"/>
<protein>
    <submittedName>
        <fullName evidence="1">Uncharacterized protein</fullName>
    </submittedName>
</protein>
<dbReference type="Proteomes" id="UP000314011">
    <property type="component" value="Unassembled WGS sequence"/>
</dbReference>
<evidence type="ECO:0000313" key="2">
    <source>
        <dbReference type="Proteomes" id="UP000314011"/>
    </source>
</evidence>
<organism evidence="1 2">
    <name type="scientific">Pelagovum pacificum</name>
    <dbReference type="NCBI Taxonomy" id="2588711"/>
    <lineage>
        <taxon>Bacteria</taxon>
        <taxon>Pseudomonadati</taxon>
        <taxon>Pseudomonadota</taxon>
        <taxon>Alphaproteobacteria</taxon>
        <taxon>Rhodobacterales</taxon>
        <taxon>Paracoccaceae</taxon>
        <taxon>Pelagovum</taxon>
    </lineage>
</organism>
<name>A0A5C5GD07_9RHOB</name>
<gene>
    <name evidence="1" type="ORF">FHY64_00765</name>
</gene>
<dbReference type="RefSeq" id="WP_140192550.1">
    <property type="nucleotide sequence ID" value="NZ_CP065915.1"/>
</dbReference>
<accession>A0A5C5GD07</accession>
<keyword evidence="2" id="KW-1185">Reference proteome</keyword>
<reference evidence="1 2" key="1">
    <citation type="submission" date="2019-06" db="EMBL/GenBank/DDBJ databases">
        <title>Genome of new Rhodobacteraceae sp. SM1903.</title>
        <authorList>
            <person name="Ren X."/>
        </authorList>
    </citation>
    <scope>NUCLEOTIDE SEQUENCE [LARGE SCALE GENOMIC DNA]</scope>
    <source>
        <strain evidence="1 2">SM1903</strain>
    </source>
</reference>
<dbReference type="EMBL" id="VFFF01000001">
    <property type="protein sequence ID" value="TNY31869.1"/>
    <property type="molecule type" value="Genomic_DNA"/>
</dbReference>
<sequence length="119" mass="13198">MTGIATRRSGDWIVAEEAGRLVLARRWPAAFDVAAETRLPKAPGLRLAHQVRKDLWRALRDVRGFSPVVEIREEGDRLHLTAGGQVSGRAAPGLSARISEVLEDGATRERWIAHSRRGR</sequence>
<evidence type="ECO:0000313" key="1">
    <source>
        <dbReference type="EMBL" id="TNY31869.1"/>
    </source>
</evidence>
<comment type="caution">
    <text evidence="1">The sequence shown here is derived from an EMBL/GenBank/DDBJ whole genome shotgun (WGS) entry which is preliminary data.</text>
</comment>
<dbReference type="OrthoDB" id="7658483at2"/>
<proteinExistence type="predicted"/>